<sequence length="149" mass="17515">MTLVRWEPFRNVASLQDRINRMFDDAFNKARDIDENAMGAWRPSVDIFETETAIVLEAELPGVTRDDITVEVENNVLSLKGERKEIREVEEDHYYRRERIIGRFHRAFTLPVDVNHEQIKANFQNGILRLEVPKPEEKKPKKIAIQVEN</sequence>
<organism evidence="4 5">
    <name type="scientific">Desulfobotulus mexicanus</name>
    <dbReference type="NCBI Taxonomy" id="2586642"/>
    <lineage>
        <taxon>Bacteria</taxon>
        <taxon>Pseudomonadati</taxon>
        <taxon>Thermodesulfobacteriota</taxon>
        <taxon>Desulfobacteria</taxon>
        <taxon>Desulfobacterales</taxon>
        <taxon>Desulfobacteraceae</taxon>
        <taxon>Desulfobotulus</taxon>
    </lineage>
</organism>
<proteinExistence type="inferred from homology"/>
<name>A0A5Q4VGF0_9BACT</name>
<dbReference type="InterPro" id="IPR031107">
    <property type="entry name" value="Small_HSP"/>
</dbReference>
<dbReference type="RefSeq" id="WP_139447218.1">
    <property type="nucleotide sequence ID" value="NZ_VDMB01000005.1"/>
</dbReference>
<dbReference type="OrthoDB" id="9811615at2"/>
<dbReference type="PROSITE" id="PS01031">
    <property type="entry name" value="SHSP"/>
    <property type="match status" value="1"/>
</dbReference>
<protein>
    <submittedName>
        <fullName evidence="4">Hsp20/alpha crystallin family protein</fullName>
    </submittedName>
</protein>
<reference evidence="4 5" key="1">
    <citation type="submission" date="2019-06" db="EMBL/GenBank/DDBJ databases">
        <title>Desulfobotulus mexicanus sp. nov., a novel sulfate-reducing bacterium isolated from the sediment of an alkaline crater lake in Mexico.</title>
        <authorList>
            <person name="Hirschler-Rea A."/>
        </authorList>
    </citation>
    <scope>NUCLEOTIDE SEQUENCE [LARGE SCALE GENOMIC DNA]</scope>
    <source>
        <strain evidence="4 5">PAR22N</strain>
    </source>
</reference>
<comment type="caution">
    <text evidence="4">The sequence shown here is derived from an EMBL/GenBank/DDBJ whole genome shotgun (WGS) entry which is preliminary data.</text>
</comment>
<comment type="similarity">
    <text evidence="1 2">Belongs to the small heat shock protein (HSP20) family.</text>
</comment>
<evidence type="ECO:0000256" key="1">
    <source>
        <dbReference type="PROSITE-ProRule" id="PRU00285"/>
    </source>
</evidence>
<evidence type="ECO:0000256" key="2">
    <source>
        <dbReference type="RuleBase" id="RU003616"/>
    </source>
</evidence>
<dbReference type="InterPro" id="IPR008978">
    <property type="entry name" value="HSP20-like_chaperone"/>
</dbReference>
<dbReference type="Gene3D" id="2.60.40.790">
    <property type="match status" value="1"/>
</dbReference>
<dbReference type="InterPro" id="IPR002068">
    <property type="entry name" value="A-crystallin/Hsp20_dom"/>
</dbReference>
<evidence type="ECO:0000313" key="5">
    <source>
        <dbReference type="Proteomes" id="UP000321899"/>
    </source>
</evidence>
<dbReference type="Proteomes" id="UP000321899">
    <property type="component" value="Unassembled WGS sequence"/>
</dbReference>
<dbReference type="EMBL" id="VDMB01000005">
    <property type="protein sequence ID" value="TYT75210.1"/>
    <property type="molecule type" value="Genomic_DNA"/>
</dbReference>
<dbReference type="Pfam" id="PF00011">
    <property type="entry name" value="HSP20"/>
    <property type="match status" value="1"/>
</dbReference>
<gene>
    <name evidence="4" type="ORF">FIM25_05750</name>
</gene>
<dbReference type="SUPFAM" id="SSF49764">
    <property type="entry name" value="HSP20-like chaperones"/>
    <property type="match status" value="1"/>
</dbReference>
<evidence type="ECO:0000259" key="3">
    <source>
        <dbReference type="PROSITE" id="PS01031"/>
    </source>
</evidence>
<dbReference type="AlphaFoldDB" id="A0A5Q4VGF0"/>
<dbReference type="CDD" id="cd06464">
    <property type="entry name" value="ACD_sHsps-like"/>
    <property type="match status" value="1"/>
</dbReference>
<dbReference type="PANTHER" id="PTHR11527">
    <property type="entry name" value="HEAT-SHOCK PROTEIN 20 FAMILY MEMBER"/>
    <property type="match status" value="1"/>
</dbReference>
<keyword evidence="5" id="KW-1185">Reference proteome</keyword>
<evidence type="ECO:0000313" key="4">
    <source>
        <dbReference type="EMBL" id="TYT75210.1"/>
    </source>
</evidence>
<feature type="domain" description="SHSP" evidence="3">
    <location>
        <begin position="36"/>
        <end position="148"/>
    </location>
</feature>
<accession>A0A5Q4VGF0</accession>